<dbReference type="PATRIC" id="fig|1172194.4.peg.936"/>
<dbReference type="Pfam" id="PF00378">
    <property type="entry name" value="ECH_1"/>
    <property type="match status" value="1"/>
</dbReference>
<reference evidence="2 3" key="1">
    <citation type="journal article" date="2012" name="J. Bacteriol.">
        <title>Genome Sequence of n-Alkane-Degrading Hydrocarboniphaga effusa Strain AP103T (ATCC BAA-332T).</title>
        <authorList>
            <person name="Chang H.K."/>
            <person name="Zylstra G.J."/>
            <person name="Chae J.C."/>
        </authorList>
    </citation>
    <scope>NUCLEOTIDE SEQUENCE [LARGE SCALE GENOMIC DNA]</scope>
    <source>
        <strain evidence="2 3">AP103</strain>
    </source>
</reference>
<dbReference type="InterPro" id="IPR001753">
    <property type="entry name" value="Enoyl-CoA_hydra/iso"/>
</dbReference>
<comment type="similarity">
    <text evidence="1">Belongs to the enoyl-CoA hydratase/isomerase family.</text>
</comment>
<dbReference type="RefSeq" id="WP_007183932.1">
    <property type="nucleotide sequence ID" value="NZ_AKGD01000001.1"/>
</dbReference>
<dbReference type="PANTHER" id="PTHR43802:SF1">
    <property type="entry name" value="IP11341P-RELATED"/>
    <property type="match status" value="1"/>
</dbReference>
<proteinExistence type="inferred from homology"/>
<gene>
    <name evidence="2" type="ORF">WQQ_09760</name>
</gene>
<dbReference type="GO" id="GO:0003824">
    <property type="term" value="F:catalytic activity"/>
    <property type="evidence" value="ECO:0007669"/>
    <property type="project" value="UniProtKB-ARBA"/>
</dbReference>
<dbReference type="CDD" id="cd06558">
    <property type="entry name" value="crotonase-like"/>
    <property type="match status" value="1"/>
</dbReference>
<evidence type="ECO:0000256" key="1">
    <source>
        <dbReference type="ARBA" id="ARBA00005254"/>
    </source>
</evidence>
<dbReference type="Proteomes" id="UP000003704">
    <property type="component" value="Unassembled WGS sequence"/>
</dbReference>
<evidence type="ECO:0000313" key="2">
    <source>
        <dbReference type="EMBL" id="EIT70839.1"/>
    </source>
</evidence>
<dbReference type="InterPro" id="IPR029045">
    <property type="entry name" value="ClpP/crotonase-like_dom_sf"/>
</dbReference>
<accession>I7ZG05</accession>
<dbReference type="Gene3D" id="3.90.226.10">
    <property type="entry name" value="2-enoyl-CoA Hydratase, Chain A, domain 1"/>
    <property type="match status" value="1"/>
</dbReference>
<name>I7ZG05_9GAMM</name>
<protein>
    <submittedName>
        <fullName evidence="2">Enoyl-CoA hydratase</fullName>
    </submittedName>
</protein>
<dbReference type="PANTHER" id="PTHR43802">
    <property type="entry name" value="ENOYL-COA HYDRATASE"/>
    <property type="match status" value="1"/>
</dbReference>
<comment type="caution">
    <text evidence="2">The sequence shown here is derived from an EMBL/GenBank/DDBJ whole genome shotgun (WGS) entry which is preliminary data.</text>
</comment>
<sequence length="276" mass="30496">MNENTSASIRYGQIRYEQIGAVVRVLHDRPERANAESEALLAELDAALERAKHDDSVRVLILGGTGDHFSAGHDLHDGTTSRGAYTPEQHWVWEQEHYYGNAMRIWDFPKPTIAQVQGACIAAGFMVANSCDLMVASDDAYFADPVVHSLGAAAVEVLLHPWVLGLRKAKEFLYTGQRITAAEGEAWGMINHVVPRDRLEAFTLQLAQRIAEAPPMAIRMLKRSLNRSADIQGYRNALDAHFDTHLLSSSTQEFKDIVAKGMQASMSAAKKVQGRS</sequence>
<dbReference type="SUPFAM" id="SSF52096">
    <property type="entry name" value="ClpP/crotonase"/>
    <property type="match status" value="1"/>
</dbReference>
<dbReference type="EMBL" id="AKGD01000001">
    <property type="protein sequence ID" value="EIT70839.1"/>
    <property type="molecule type" value="Genomic_DNA"/>
</dbReference>
<dbReference type="STRING" id="1172194.WQQ_09760"/>
<dbReference type="OrthoDB" id="9807606at2"/>
<organism evidence="2 3">
    <name type="scientific">Hydrocarboniphaga effusa AP103</name>
    <dbReference type="NCBI Taxonomy" id="1172194"/>
    <lineage>
        <taxon>Bacteria</taxon>
        <taxon>Pseudomonadati</taxon>
        <taxon>Pseudomonadota</taxon>
        <taxon>Gammaproteobacteria</taxon>
        <taxon>Nevskiales</taxon>
        <taxon>Nevskiaceae</taxon>
        <taxon>Hydrocarboniphaga</taxon>
    </lineage>
</organism>
<keyword evidence="3" id="KW-1185">Reference proteome</keyword>
<evidence type="ECO:0000313" key="3">
    <source>
        <dbReference type="Proteomes" id="UP000003704"/>
    </source>
</evidence>
<dbReference type="NCBIfam" id="NF006140">
    <property type="entry name" value="PRK08290.1"/>
    <property type="match status" value="1"/>
</dbReference>
<dbReference type="AlphaFoldDB" id="I7ZG05"/>